<name>A0A9P6QLI3_9FUNG</name>
<proteinExistence type="predicted"/>
<dbReference type="EMBL" id="JAAAJB010000007">
    <property type="protein sequence ID" value="KAG0270349.1"/>
    <property type="molecule type" value="Genomic_DNA"/>
</dbReference>
<evidence type="ECO:0000313" key="7">
    <source>
        <dbReference type="EMBL" id="KAG0270349.1"/>
    </source>
</evidence>
<feature type="region of interest" description="Disordered" evidence="4">
    <location>
        <begin position="226"/>
        <end position="254"/>
    </location>
</feature>
<dbReference type="AlphaFoldDB" id="A0A9P6QLI3"/>
<dbReference type="Proteomes" id="UP000807716">
    <property type="component" value="Unassembled WGS sequence"/>
</dbReference>
<comment type="caution">
    <text evidence="7">The sequence shown here is derived from an EMBL/GenBank/DDBJ whole genome shotgun (WGS) entry which is preliminary data.</text>
</comment>
<dbReference type="Pfam" id="PF20147">
    <property type="entry name" value="Crinkler"/>
    <property type="match status" value="1"/>
</dbReference>
<feature type="chain" id="PRO_5040227161" description="Crinkler effector protein N-terminal domain-containing protein" evidence="5">
    <location>
        <begin position="18"/>
        <end position="311"/>
    </location>
</feature>
<organism evidence="7 8">
    <name type="scientific">Actinomortierella ambigua</name>
    <dbReference type="NCBI Taxonomy" id="1343610"/>
    <lineage>
        <taxon>Eukaryota</taxon>
        <taxon>Fungi</taxon>
        <taxon>Fungi incertae sedis</taxon>
        <taxon>Mucoromycota</taxon>
        <taxon>Mortierellomycotina</taxon>
        <taxon>Mortierellomycetes</taxon>
        <taxon>Mortierellales</taxon>
        <taxon>Mortierellaceae</taxon>
        <taxon>Actinomortierella</taxon>
    </lineage>
</organism>
<protein>
    <recommendedName>
        <fullName evidence="6">Crinkler effector protein N-terminal domain-containing protein</fullName>
    </recommendedName>
</protein>
<reference evidence="7" key="1">
    <citation type="journal article" date="2020" name="Fungal Divers.">
        <title>Resolving the Mortierellaceae phylogeny through synthesis of multi-gene phylogenetics and phylogenomics.</title>
        <authorList>
            <person name="Vandepol N."/>
            <person name="Liber J."/>
            <person name="Desiro A."/>
            <person name="Na H."/>
            <person name="Kennedy M."/>
            <person name="Barry K."/>
            <person name="Grigoriev I.V."/>
            <person name="Miller A.N."/>
            <person name="O'Donnell K."/>
            <person name="Stajich J.E."/>
            <person name="Bonito G."/>
        </authorList>
    </citation>
    <scope>NUCLEOTIDE SEQUENCE</scope>
    <source>
        <strain evidence="7">BC1065</strain>
    </source>
</reference>
<keyword evidence="3" id="KW-0964">Secreted</keyword>
<evidence type="ECO:0000256" key="2">
    <source>
        <dbReference type="ARBA" id="ARBA00004613"/>
    </source>
</evidence>
<accession>A0A9P6QLI3</accession>
<evidence type="ECO:0000259" key="6">
    <source>
        <dbReference type="Pfam" id="PF20147"/>
    </source>
</evidence>
<dbReference type="InterPro" id="IPR045379">
    <property type="entry name" value="Crinkler_N"/>
</dbReference>
<feature type="domain" description="Crinkler effector protein N-terminal" evidence="6">
    <location>
        <begin position="5"/>
        <end position="107"/>
    </location>
</feature>
<gene>
    <name evidence="7" type="ORF">DFQ27_008364</name>
</gene>
<evidence type="ECO:0000313" key="8">
    <source>
        <dbReference type="Proteomes" id="UP000807716"/>
    </source>
</evidence>
<evidence type="ECO:0000256" key="3">
    <source>
        <dbReference type="ARBA" id="ARBA00022525"/>
    </source>
</evidence>
<dbReference type="PANTHER" id="PTHR47718:SF13">
    <property type="entry name" value="OS09G0290500 PROTEIN"/>
    <property type="match status" value="1"/>
</dbReference>
<dbReference type="PANTHER" id="PTHR47718">
    <property type="entry name" value="OS01G0519700 PROTEIN"/>
    <property type="match status" value="1"/>
</dbReference>
<keyword evidence="8" id="KW-1185">Reference proteome</keyword>
<dbReference type="GO" id="GO:0043657">
    <property type="term" value="C:host cell"/>
    <property type="evidence" value="ECO:0007669"/>
    <property type="project" value="UniProtKB-SubCell"/>
</dbReference>
<feature type="signal peptide" evidence="5">
    <location>
        <begin position="1"/>
        <end position="17"/>
    </location>
</feature>
<comment type="subcellular location">
    <subcellularLocation>
        <location evidence="1">Host cell</location>
    </subcellularLocation>
    <subcellularLocation>
        <location evidence="2">Secreted</location>
    </subcellularLocation>
</comment>
<evidence type="ECO:0000256" key="4">
    <source>
        <dbReference type="SAM" id="MobiDB-lite"/>
    </source>
</evidence>
<dbReference type="GO" id="GO:0005576">
    <property type="term" value="C:extracellular region"/>
    <property type="evidence" value="ECO:0007669"/>
    <property type="project" value="UniProtKB-SubCell"/>
</dbReference>
<evidence type="ECO:0000256" key="1">
    <source>
        <dbReference type="ARBA" id="ARBA00004340"/>
    </source>
</evidence>
<evidence type="ECO:0000256" key="5">
    <source>
        <dbReference type="SAM" id="SignalP"/>
    </source>
</evidence>
<dbReference type="OrthoDB" id="2409492at2759"/>
<sequence>MATFIKLLCIVDGTSSAFPIGIDPTKTIADLKELIKTQQAPRFDDVSGDELTLWHVAIPVEDKGTSSSHRAICVEDVRPKTKLKAAAREISQVVNGTPPKNTIHILIHCPRPETINAAGPSPPTTTTNNLLLEPPYRDQKFPDVETATNYLKSWAVTEGFKLSKRNSEKVTLICSRGDKPRLSVRNKAITRNRVSMKTGCLCRIRLTQPKSTEALCLISSVMLDHNHPLERPRPSRTSRGGAGPPPSQSSTTALKLPSKVVRDLKFAVQDLGLDAPRALKLLQYLHPTDTLDAQSVQAEVARIAASSNGTS</sequence>
<keyword evidence="5" id="KW-0732">Signal</keyword>